<proteinExistence type="predicted"/>
<dbReference type="EMBL" id="NBYY01000011">
    <property type="protein sequence ID" value="PCS23128.1"/>
    <property type="molecule type" value="Genomic_DNA"/>
</dbReference>
<gene>
    <name evidence="1" type="ORF">BTN49_1123</name>
</gene>
<sequence>MWRKLYLDVDLSTHAVMAAEVSLVSVGDNEFLPTFLNPL</sequence>
<evidence type="ECO:0000313" key="1">
    <source>
        <dbReference type="EMBL" id="PCS23128.1"/>
    </source>
</evidence>
<keyword evidence="2" id="KW-1185">Reference proteome</keyword>
<comment type="caution">
    <text evidence="1">The sequence shown here is derived from an EMBL/GenBank/DDBJ whole genome shotgun (WGS) entry which is preliminary data.</text>
</comment>
<accession>A0A2A5T4S5</accession>
<reference evidence="2" key="1">
    <citation type="submission" date="2017-04" db="EMBL/GenBank/DDBJ databases">
        <title>Genome evolution of the luminous symbionts of deep sea anglerfish.</title>
        <authorList>
            <person name="Hendry T.A."/>
        </authorList>
    </citation>
    <scope>NUCLEOTIDE SEQUENCE [LARGE SCALE GENOMIC DNA]</scope>
</reference>
<dbReference type="AlphaFoldDB" id="A0A2A5T4S5"/>
<dbReference type="Proteomes" id="UP000219020">
    <property type="component" value="Unassembled WGS sequence"/>
</dbReference>
<protein>
    <submittedName>
        <fullName evidence="1">Mobile element protein</fullName>
    </submittedName>
</protein>
<name>A0A2A5T4S5_9GAMM</name>
<organism evidence="1 2">
    <name type="scientific">Candidatus Enterovibrio escicola</name>
    <dbReference type="NCBI Taxonomy" id="1927127"/>
    <lineage>
        <taxon>Bacteria</taxon>
        <taxon>Pseudomonadati</taxon>
        <taxon>Pseudomonadota</taxon>
        <taxon>Gammaproteobacteria</taxon>
        <taxon>Vibrionales</taxon>
        <taxon>Vibrionaceae</taxon>
        <taxon>Enterovibrio</taxon>
    </lineage>
</organism>
<evidence type="ECO:0000313" key="2">
    <source>
        <dbReference type="Proteomes" id="UP000219020"/>
    </source>
</evidence>